<evidence type="ECO:0000313" key="2">
    <source>
        <dbReference type="EMBL" id="QNO54451.1"/>
    </source>
</evidence>
<organism evidence="2">
    <name type="scientific">Candidatus Methanophaga sp. ANME-1 ERB7</name>
    <dbReference type="NCBI Taxonomy" id="2759913"/>
    <lineage>
        <taxon>Archaea</taxon>
        <taxon>Methanobacteriati</taxon>
        <taxon>Methanobacteriota</taxon>
        <taxon>Stenosarchaea group</taxon>
        <taxon>Methanomicrobia</taxon>
        <taxon>Candidatus Methanophagales</taxon>
        <taxon>Candidatus Methanophagaceae</taxon>
        <taxon>Candidatus Methanophaga</taxon>
    </lineage>
</organism>
<dbReference type="PANTHER" id="PTHR23419:SF8">
    <property type="entry name" value="FI09726P"/>
    <property type="match status" value="1"/>
</dbReference>
<dbReference type="Gene3D" id="3.30.70.120">
    <property type="match status" value="1"/>
</dbReference>
<protein>
    <submittedName>
        <fullName evidence="2">Divalent-cation tolerance protein CutA</fullName>
    </submittedName>
</protein>
<dbReference type="AlphaFoldDB" id="A0A7G9Z2G7"/>
<proteinExistence type="inferred from homology"/>
<comment type="similarity">
    <text evidence="1">Belongs to the CutA family.</text>
</comment>
<evidence type="ECO:0000256" key="1">
    <source>
        <dbReference type="ARBA" id="ARBA00010169"/>
    </source>
</evidence>
<reference evidence="2" key="1">
    <citation type="submission" date="2020-06" db="EMBL/GenBank/DDBJ databases">
        <title>Unique genomic features of the anaerobic methanotrophic archaea.</title>
        <authorList>
            <person name="Chadwick G.L."/>
            <person name="Skennerton C.T."/>
            <person name="Laso-Perez R."/>
            <person name="Leu A.O."/>
            <person name="Speth D.R."/>
            <person name="Yu H."/>
            <person name="Morgan-Lang C."/>
            <person name="Hatzenpichler R."/>
            <person name="Goudeau D."/>
            <person name="Malmstrom R."/>
            <person name="Brazelton W.J."/>
            <person name="Woyke T."/>
            <person name="Hallam S.J."/>
            <person name="Tyson G.W."/>
            <person name="Wegener G."/>
            <person name="Boetius A."/>
            <person name="Orphan V."/>
        </authorList>
    </citation>
    <scope>NUCLEOTIDE SEQUENCE</scope>
</reference>
<sequence length="135" mass="15738">MIIVLSTYPDRKRAEEAASEIVRKELAACVNVIKVGKSFYRWKGKLESEEEHLLLIKTKMKAYKQLEMFIKEGHPYEVPEIIYFRVEGGHRPYLSWLDKNVLSRLLTVPLDLRVTKRAGVPLKEPIKARKPRTMS</sequence>
<gene>
    <name evidence="2" type="primary">cutA</name>
    <name evidence="2" type="ORF">NCOPHCNO_00002</name>
</gene>
<dbReference type="EMBL" id="MT631580">
    <property type="protein sequence ID" value="QNO54451.1"/>
    <property type="molecule type" value="Genomic_DNA"/>
</dbReference>
<dbReference type="InterPro" id="IPR004323">
    <property type="entry name" value="Ion_tolerance_CutA"/>
</dbReference>
<dbReference type="InterPro" id="IPR011322">
    <property type="entry name" value="N-reg_PII-like_a/b"/>
</dbReference>
<accession>A0A7G9Z2G7</accession>
<dbReference type="SUPFAM" id="SSF54913">
    <property type="entry name" value="GlnB-like"/>
    <property type="match status" value="1"/>
</dbReference>
<dbReference type="InterPro" id="IPR015867">
    <property type="entry name" value="N-reg_PII/ATP_PRibTrfase_C"/>
</dbReference>
<dbReference type="Pfam" id="PF03091">
    <property type="entry name" value="CutA1"/>
    <property type="match status" value="1"/>
</dbReference>
<dbReference type="GO" id="GO:0005507">
    <property type="term" value="F:copper ion binding"/>
    <property type="evidence" value="ECO:0007669"/>
    <property type="project" value="TreeGrafter"/>
</dbReference>
<dbReference type="PANTHER" id="PTHR23419">
    <property type="entry name" value="DIVALENT CATION TOLERANCE CUTA-RELATED"/>
    <property type="match status" value="1"/>
</dbReference>
<name>A0A7G9Z2G7_9EURY</name>
<dbReference type="GO" id="GO:0010038">
    <property type="term" value="P:response to metal ion"/>
    <property type="evidence" value="ECO:0007669"/>
    <property type="project" value="InterPro"/>
</dbReference>